<evidence type="ECO:0000313" key="1">
    <source>
        <dbReference type="EMBL" id="CAG8724447.1"/>
    </source>
</evidence>
<feature type="non-terminal residue" evidence="1">
    <location>
        <position position="1"/>
    </location>
</feature>
<comment type="caution">
    <text evidence="1">The sequence shown here is derived from an EMBL/GenBank/DDBJ whole genome shotgun (WGS) entry which is preliminary data.</text>
</comment>
<protein>
    <submittedName>
        <fullName evidence="1">4005_t:CDS:1</fullName>
    </submittedName>
</protein>
<dbReference type="AlphaFoldDB" id="A0A9N9I718"/>
<keyword evidence="2" id="KW-1185">Reference proteome</keyword>
<dbReference type="Proteomes" id="UP000789508">
    <property type="component" value="Unassembled WGS sequence"/>
</dbReference>
<gene>
    <name evidence="1" type="ORF">ALEPTO_LOCUS12384</name>
</gene>
<dbReference type="EMBL" id="CAJVPS010027618">
    <property type="protein sequence ID" value="CAG8724447.1"/>
    <property type="molecule type" value="Genomic_DNA"/>
</dbReference>
<name>A0A9N9I718_9GLOM</name>
<accession>A0A9N9I718</accession>
<sequence>SNLNQPARRVALKFLGNLNVWNSLGLADAYASFVWNAIYTNYIKYTVTHKSFTKIYSSASKLIKSHISN</sequence>
<proteinExistence type="predicted"/>
<organism evidence="1 2">
    <name type="scientific">Ambispora leptoticha</name>
    <dbReference type="NCBI Taxonomy" id="144679"/>
    <lineage>
        <taxon>Eukaryota</taxon>
        <taxon>Fungi</taxon>
        <taxon>Fungi incertae sedis</taxon>
        <taxon>Mucoromycota</taxon>
        <taxon>Glomeromycotina</taxon>
        <taxon>Glomeromycetes</taxon>
        <taxon>Archaeosporales</taxon>
        <taxon>Ambisporaceae</taxon>
        <taxon>Ambispora</taxon>
    </lineage>
</organism>
<reference evidence="1" key="1">
    <citation type="submission" date="2021-06" db="EMBL/GenBank/DDBJ databases">
        <authorList>
            <person name="Kallberg Y."/>
            <person name="Tangrot J."/>
            <person name="Rosling A."/>
        </authorList>
    </citation>
    <scope>NUCLEOTIDE SEQUENCE</scope>
    <source>
        <strain evidence="1">FL130A</strain>
    </source>
</reference>
<evidence type="ECO:0000313" key="2">
    <source>
        <dbReference type="Proteomes" id="UP000789508"/>
    </source>
</evidence>